<evidence type="ECO:0008006" key="3">
    <source>
        <dbReference type="Google" id="ProtNLM"/>
    </source>
</evidence>
<sequence length="209" mass="23484">MKHAHADIESTCSSNNSLIAMLSLNRIFHNSADLPLIRRELLLVTARCGITGATRLSTELDRSMLMLQLHNTDQGGQQQRQQQQAPTWTSSAALCDRIEAVDFQQGRVHLRGQRYRFEVDVIAFATHHSAADPQHDSLHGASLNPIKFDEVIFVGDAQKCVSQALRCSHLSRKMMVLGRSQLDHAQRVVRQQLHRLQGHQEKTLKAIAP</sequence>
<organism evidence="1 2">
    <name type="scientific">Undibacterium cyanobacteriorum</name>
    <dbReference type="NCBI Taxonomy" id="3073561"/>
    <lineage>
        <taxon>Bacteria</taxon>
        <taxon>Pseudomonadati</taxon>
        <taxon>Pseudomonadota</taxon>
        <taxon>Betaproteobacteria</taxon>
        <taxon>Burkholderiales</taxon>
        <taxon>Oxalobacteraceae</taxon>
        <taxon>Undibacterium</taxon>
    </lineage>
</organism>
<accession>A0ABY9RKP3</accession>
<protein>
    <recommendedName>
        <fullName evidence="3">FAD/NAD(P)-binding domain-containing protein</fullName>
    </recommendedName>
</protein>
<keyword evidence="2" id="KW-1185">Reference proteome</keyword>
<name>A0ABY9RKP3_9BURK</name>
<gene>
    <name evidence="1" type="ORF">RF679_04400</name>
</gene>
<evidence type="ECO:0000313" key="2">
    <source>
        <dbReference type="Proteomes" id="UP001181355"/>
    </source>
</evidence>
<evidence type="ECO:0000313" key="1">
    <source>
        <dbReference type="EMBL" id="WMW81526.1"/>
    </source>
</evidence>
<dbReference type="RefSeq" id="WP_309483005.1">
    <property type="nucleotide sequence ID" value="NZ_CP133720.1"/>
</dbReference>
<reference evidence="1" key="1">
    <citation type="submission" date="2023-09" db="EMBL/GenBank/DDBJ databases">
        <title>Undibacterium sp. 20NA77.5 isolated from freshwater.</title>
        <authorList>
            <person name="Le V."/>
            <person name="Ko S.-R."/>
            <person name="Ahn C.-Y."/>
            <person name="Oh H.-M."/>
        </authorList>
    </citation>
    <scope>NUCLEOTIDE SEQUENCE</scope>
    <source>
        <strain evidence="1">20NA77.5</strain>
    </source>
</reference>
<proteinExistence type="predicted"/>
<dbReference type="Proteomes" id="UP001181355">
    <property type="component" value="Chromosome"/>
</dbReference>
<dbReference type="EMBL" id="CP133720">
    <property type="protein sequence ID" value="WMW81526.1"/>
    <property type="molecule type" value="Genomic_DNA"/>
</dbReference>